<dbReference type="Proteomes" id="UP000435112">
    <property type="component" value="Unassembled WGS sequence"/>
</dbReference>
<dbReference type="AlphaFoldDB" id="A0A6A3K2L5"/>
<evidence type="ECO:0000313" key="4">
    <source>
        <dbReference type="Proteomes" id="UP000435112"/>
    </source>
</evidence>
<reference evidence="3 4" key="1">
    <citation type="submission" date="2018-09" db="EMBL/GenBank/DDBJ databases">
        <title>Genomic investigation of the strawberry pathogen Phytophthora fragariae indicates pathogenicity is determined by transcriptional variation in three key races.</title>
        <authorList>
            <person name="Adams T.M."/>
            <person name="Armitage A.D."/>
            <person name="Sobczyk M.K."/>
            <person name="Bates H.J."/>
            <person name="Dunwell J.M."/>
            <person name="Nellist C.F."/>
            <person name="Harrison R.J."/>
        </authorList>
    </citation>
    <scope>NUCLEOTIDE SEQUENCE [LARGE SCALE GENOMIC DNA]</scope>
    <source>
        <strain evidence="2 3">SCRP249</strain>
        <strain evidence="1 4">SCRP324</strain>
    </source>
</reference>
<gene>
    <name evidence="2" type="ORF">PR001_g18438</name>
    <name evidence="1" type="ORF">PR002_g17908</name>
</gene>
<proteinExistence type="predicted"/>
<evidence type="ECO:0000313" key="3">
    <source>
        <dbReference type="Proteomes" id="UP000429607"/>
    </source>
</evidence>
<dbReference type="EMBL" id="QXFU01001483">
    <property type="protein sequence ID" value="KAE9001459.1"/>
    <property type="molecule type" value="Genomic_DNA"/>
</dbReference>
<protein>
    <submittedName>
        <fullName evidence="2">Uncharacterized protein</fullName>
    </submittedName>
</protein>
<evidence type="ECO:0000313" key="1">
    <source>
        <dbReference type="EMBL" id="KAE9001459.1"/>
    </source>
</evidence>
<comment type="caution">
    <text evidence="2">The sequence shown here is derived from an EMBL/GenBank/DDBJ whole genome shotgun (WGS) entry which is preliminary data.</text>
</comment>
<sequence>MGALRGRVLAACAAVGCITCAVTNFARSKTSTSQKGNTSVVGIYGSFIYY</sequence>
<name>A0A6A3K2L5_9STRA</name>
<organism evidence="2 3">
    <name type="scientific">Phytophthora rubi</name>
    <dbReference type="NCBI Taxonomy" id="129364"/>
    <lineage>
        <taxon>Eukaryota</taxon>
        <taxon>Sar</taxon>
        <taxon>Stramenopiles</taxon>
        <taxon>Oomycota</taxon>
        <taxon>Peronosporomycetes</taxon>
        <taxon>Peronosporales</taxon>
        <taxon>Peronosporaceae</taxon>
        <taxon>Phytophthora</taxon>
    </lineage>
</organism>
<evidence type="ECO:0000313" key="2">
    <source>
        <dbReference type="EMBL" id="KAE9001766.1"/>
    </source>
</evidence>
<dbReference type="EMBL" id="QXFV01001623">
    <property type="protein sequence ID" value="KAE9001766.1"/>
    <property type="molecule type" value="Genomic_DNA"/>
</dbReference>
<accession>A0A6A3K2L5</accession>
<dbReference type="Proteomes" id="UP000429607">
    <property type="component" value="Unassembled WGS sequence"/>
</dbReference>